<feature type="compositionally biased region" description="Polar residues" evidence="1">
    <location>
        <begin position="190"/>
        <end position="200"/>
    </location>
</feature>
<protein>
    <submittedName>
        <fullName evidence="2">Uncharacterized protein</fullName>
    </submittedName>
</protein>
<feature type="compositionally biased region" description="Basic and acidic residues" evidence="1">
    <location>
        <begin position="232"/>
        <end position="241"/>
    </location>
</feature>
<feature type="region of interest" description="Disordered" evidence="1">
    <location>
        <begin position="400"/>
        <end position="419"/>
    </location>
</feature>
<feature type="region of interest" description="Disordered" evidence="1">
    <location>
        <begin position="1"/>
        <end position="66"/>
    </location>
</feature>
<dbReference type="Proteomes" id="UP000663888">
    <property type="component" value="Unassembled WGS sequence"/>
</dbReference>
<accession>A0A8H3C946</accession>
<feature type="region of interest" description="Disordered" evidence="1">
    <location>
        <begin position="182"/>
        <end position="251"/>
    </location>
</feature>
<feature type="compositionally biased region" description="Polar residues" evidence="1">
    <location>
        <begin position="272"/>
        <end position="292"/>
    </location>
</feature>
<reference evidence="2" key="1">
    <citation type="submission" date="2021-01" db="EMBL/GenBank/DDBJ databases">
        <authorList>
            <person name="Kaushik A."/>
        </authorList>
    </citation>
    <scope>NUCLEOTIDE SEQUENCE</scope>
    <source>
        <strain evidence="2">AG4-R118</strain>
    </source>
</reference>
<evidence type="ECO:0000256" key="1">
    <source>
        <dbReference type="SAM" id="MobiDB-lite"/>
    </source>
</evidence>
<feature type="compositionally biased region" description="Polar residues" evidence="1">
    <location>
        <begin position="131"/>
        <end position="140"/>
    </location>
</feature>
<feature type="region of interest" description="Disordered" evidence="1">
    <location>
        <begin position="338"/>
        <end position="388"/>
    </location>
</feature>
<comment type="caution">
    <text evidence="2">The sequence shown here is derived from an EMBL/GenBank/DDBJ whole genome shotgun (WGS) entry which is preliminary data.</text>
</comment>
<sequence length="491" mass="52939">MPATDDSSEHTTSSSSPVFSFTQSVDSVTSSDESMDHKLGIDTTCTPTRARRYPAHLSHGSPRKPHLNPNQYETMEELLAAAGYTVTRVFTPETERTQKMQDAKDEQKEGGGGIGTIFAGWIAQILPAATTSGTSKSNTRPEPAVQDDIGSNPFLTVHSTSGQFPQATRSLRTHLMTLALGSHPRPPPAQDTQQTITTARSPPRLRHVTSAPSLPRTASGRRRALPSAWREPAVHKADARPPKTGWSGGFVPKQSEVQLASRSGKSWFTTVTSDSTVRARSGSQPPRASRTLSPPMVHRARSAPRLNKVHVPAPAPPVRPSPVVQQNVVVCRSVSSFGSSSSVHTWSSVKSKSKSKLSLQSDDEEPVSPCPVLTPESAHPDGLPSTPARPVLVKQRSARFLRRPTPQPQPIEDDEPEPDLASIIDAFRPPSAPPSPTRRQRSIRSLRAVLKDPRFPDVPVVCVASPGTVSAGGAGRALWIRDSGWDATVRK</sequence>
<dbReference type="EMBL" id="CAJMWX010001272">
    <property type="protein sequence ID" value="CAE6478372.1"/>
    <property type="molecule type" value="Genomic_DNA"/>
</dbReference>
<feature type="region of interest" description="Disordered" evidence="1">
    <location>
        <begin position="131"/>
        <end position="152"/>
    </location>
</feature>
<evidence type="ECO:0000313" key="2">
    <source>
        <dbReference type="EMBL" id="CAE6478372.1"/>
    </source>
</evidence>
<evidence type="ECO:0000313" key="3">
    <source>
        <dbReference type="Proteomes" id="UP000663888"/>
    </source>
</evidence>
<proteinExistence type="predicted"/>
<organism evidence="2 3">
    <name type="scientific">Rhizoctonia solani</name>
    <dbReference type="NCBI Taxonomy" id="456999"/>
    <lineage>
        <taxon>Eukaryota</taxon>
        <taxon>Fungi</taxon>
        <taxon>Dikarya</taxon>
        <taxon>Basidiomycota</taxon>
        <taxon>Agaricomycotina</taxon>
        <taxon>Agaricomycetes</taxon>
        <taxon>Cantharellales</taxon>
        <taxon>Ceratobasidiaceae</taxon>
        <taxon>Rhizoctonia</taxon>
    </lineage>
</organism>
<gene>
    <name evidence="2" type="ORF">RDB_LOCUS120148</name>
</gene>
<feature type="compositionally biased region" description="Low complexity" evidence="1">
    <location>
        <begin position="10"/>
        <end position="25"/>
    </location>
</feature>
<feature type="region of interest" description="Disordered" evidence="1">
    <location>
        <begin position="272"/>
        <end position="296"/>
    </location>
</feature>
<feature type="compositionally biased region" description="Low complexity" evidence="1">
    <location>
        <begin position="338"/>
        <end position="350"/>
    </location>
</feature>
<dbReference type="AlphaFoldDB" id="A0A8H3C946"/>
<name>A0A8H3C946_9AGAM</name>